<evidence type="ECO:0000256" key="1">
    <source>
        <dbReference type="SAM" id="Phobius"/>
    </source>
</evidence>
<accession>A0A939MIE2</accession>
<evidence type="ECO:0000313" key="2">
    <source>
        <dbReference type="EMBL" id="MBO1901156.1"/>
    </source>
</evidence>
<proteinExistence type="predicted"/>
<keyword evidence="1" id="KW-0812">Transmembrane</keyword>
<organism evidence="2 3">
    <name type="scientific">Leucobacter weissii</name>
    <dbReference type="NCBI Taxonomy" id="1983706"/>
    <lineage>
        <taxon>Bacteria</taxon>
        <taxon>Bacillati</taxon>
        <taxon>Actinomycetota</taxon>
        <taxon>Actinomycetes</taxon>
        <taxon>Micrococcales</taxon>
        <taxon>Microbacteriaceae</taxon>
        <taxon>Leucobacter</taxon>
    </lineage>
</organism>
<keyword evidence="3" id="KW-1185">Reference proteome</keyword>
<dbReference type="AlphaFoldDB" id="A0A939MIE2"/>
<evidence type="ECO:0000313" key="3">
    <source>
        <dbReference type="Proteomes" id="UP000664382"/>
    </source>
</evidence>
<dbReference type="Proteomes" id="UP000664382">
    <property type="component" value="Unassembled WGS sequence"/>
</dbReference>
<feature type="transmembrane region" description="Helical" evidence="1">
    <location>
        <begin position="197"/>
        <end position="218"/>
    </location>
</feature>
<keyword evidence="1" id="KW-1133">Transmembrane helix</keyword>
<protein>
    <submittedName>
        <fullName evidence="2">Uncharacterized protein</fullName>
    </submittedName>
</protein>
<dbReference type="RefSeq" id="WP_208096399.1">
    <property type="nucleotide sequence ID" value="NZ_JAGDYM010000004.1"/>
</dbReference>
<comment type="caution">
    <text evidence="2">The sequence shown here is derived from an EMBL/GenBank/DDBJ whole genome shotgun (WGS) entry which is preliminary data.</text>
</comment>
<feature type="transmembrane region" description="Helical" evidence="1">
    <location>
        <begin position="83"/>
        <end position="103"/>
    </location>
</feature>
<feature type="transmembrane region" description="Helical" evidence="1">
    <location>
        <begin position="37"/>
        <end position="63"/>
    </location>
</feature>
<feature type="transmembrane region" description="Helical" evidence="1">
    <location>
        <begin position="148"/>
        <end position="166"/>
    </location>
</feature>
<sequence>MPALSWSNAALWIVLVALFASMLFTDELSGPWASWPSTIHGILAFPTVLPFMLFLFYPMAFLINTFGPDTATAFTNSFGVGFLWLPAAINQLVIFWIVVAVSFRVCSPARQVLTLNPGSATNSYGPEIVVFPQQQPEEVARAARHATVWGRLAIVCAVIGVIVTALSAPLIASIPLLVAAPQFAALAMFLSRERRRISVLAIWLTIISVLIFVIVLVARWPSGETPFGGIEFT</sequence>
<reference evidence="2" key="1">
    <citation type="submission" date="2021-03" db="EMBL/GenBank/DDBJ databases">
        <title>Leucobacter chromiisoli sp. nov., isolated from chromium-containing soil of chemical plant.</title>
        <authorList>
            <person name="Xu Z."/>
        </authorList>
    </citation>
    <scope>NUCLEOTIDE SEQUENCE</scope>
    <source>
        <strain evidence="2">S27</strain>
    </source>
</reference>
<dbReference type="EMBL" id="JAGDYM010000004">
    <property type="protein sequence ID" value="MBO1901156.1"/>
    <property type="molecule type" value="Genomic_DNA"/>
</dbReference>
<feature type="transmembrane region" description="Helical" evidence="1">
    <location>
        <begin position="6"/>
        <end position="25"/>
    </location>
</feature>
<gene>
    <name evidence="2" type="ORF">J4H92_04235</name>
</gene>
<feature type="transmembrane region" description="Helical" evidence="1">
    <location>
        <begin position="172"/>
        <end position="190"/>
    </location>
</feature>
<keyword evidence="1" id="KW-0472">Membrane</keyword>
<name>A0A939MIE2_9MICO</name>